<proteinExistence type="predicted"/>
<organism evidence="2 3">
    <name type="scientific">Lobosporangium transversale</name>
    <dbReference type="NCBI Taxonomy" id="64571"/>
    <lineage>
        <taxon>Eukaryota</taxon>
        <taxon>Fungi</taxon>
        <taxon>Fungi incertae sedis</taxon>
        <taxon>Mucoromycota</taxon>
        <taxon>Mortierellomycotina</taxon>
        <taxon>Mortierellomycetes</taxon>
        <taxon>Mortierellales</taxon>
        <taxon>Mortierellaceae</taxon>
        <taxon>Lobosporangium</taxon>
    </lineage>
</organism>
<name>A0A1Y2GSL0_9FUNG</name>
<dbReference type="GeneID" id="33561766"/>
<comment type="caution">
    <text evidence="2">The sequence shown here is derived from an EMBL/GenBank/DDBJ whole genome shotgun (WGS) entry which is preliminary data.</text>
</comment>
<accession>A0A1Y2GSL0</accession>
<dbReference type="AlphaFoldDB" id="A0A1Y2GSL0"/>
<feature type="transmembrane region" description="Helical" evidence="1">
    <location>
        <begin position="51"/>
        <end position="71"/>
    </location>
</feature>
<keyword evidence="3" id="KW-1185">Reference proteome</keyword>
<protein>
    <submittedName>
        <fullName evidence="2">Uncharacterized protein</fullName>
    </submittedName>
</protein>
<keyword evidence="1" id="KW-0472">Membrane</keyword>
<keyword evidence="1" id="KW-0812">Transmembrane</keyword>
<dbReference type="EMBL" id="MCFF01000011">
    <property type="protein sequence ID" value="ORZ21775.1"/>
    <property type="molecule type" value="Genomic_DNA"/>
</dbReference>
<evidence type="ECO:0000313" key="2">
    <source>
        <dbReference type="EMBL" id="ORZ21775.1"/>
    </source>
</evidence>
<sequence>MCHLTLLSLCFCSVASLLLSLFPLSLCLPFFILFIPPLFFLPHHIPSSFSFLVSIIITRYFPFASVLASCFPYSQEPHCVTTNNYFTPNNVSAAVLCTNI</sequence>
<dbReference type="InParanoid" id="A0A1Y2GSL0"/>
<evidence type="ECO:0000313" key="3">
    <source>
        <dbReference type="Proteomes" id="UP000193648"/>
    </source>
</evidence>
<keyword evidence="1" id="KW-1133">Transmembrane helix</keyword>
<gene>
    <name evidence="2" type="ORF">BCR41DRAFT_20607</name>
</gene>
<dbReference type="RefSeq" id="XP_021883026.1">
    <property type="nucleotide sequence ID" value="XM_022019922.1"/>
</dbReference>
<evidence type="ECO:0000256" key="1">
    <source>
        <dbReference type="SAM" id="Phobius"/>
    </source>
</evidence>
<dbReference type="Proteomes" id="UP000193648">
    <property type="component" value="Unassembled WGS sequence"/>
</dbReference>
<reference evidence="2 3" key="1">
    <citation type="submission" date="2016-07" db="EMBL/GenBank/DDBJ databases">
        <title>Pervasive Adenine N6-methylation of Active Genes in Fungi.</title>
        <authorList>
            <consortium name="DOE Joint Genome Institute"/>
            <person name="Mondo S.J."/>
            <person name="Dannebaum R.O."/>
            <person name="Kuo R.C."/>
            <person name="Labutti K."/>
            <person name="Haridas S."/>
            <person name="Kuo A."/>
            <person name="Salamov A."/>
            <person name="Ahrendt S.R."/>
            <person name="Lipzen A."/>
            <person name="Sullivan W."/>
            <person name="Andreopoulos W.B."/>
            <person name="Clum A."/>
            <person name="Lindquist E."/>
            <person name="Daum C."/>
            <person name="Ramamoorthy G.K."/>
            <person name="Gryganskyi A."/>
            <person name="Culley D."/>
            <person name="Magnuson J.K."/>
            <person name="James T.Y."/>
            <person name="O'Malley M.A."/>
            <person name="Stajich J.E."/>
            <person name="Spatafora J.W."/>
            <person name="Visel A."/>
            <person name="Grigoriev I.V."/>
        </authorList>
    </citation>
    <scope>NUCLEOTIDE SEQUENCE [LARGE SCALE GENOMIC DNA]</scope>
    <source>
        <strain evidence="2 3">NRRL 3116</strain>
    </source>
</reference>